<protein>
    <submittedName>
        <fullName evidence="1">Aminotransferase class IV</fullName>
    </submittedName>
</protein>
<keyword evidence="1" id="KW-0032">Aminotransferase</keyword>
<dbReference type="InterPro" id="IPR001544">
    <property type="entry name" value="Aminotrans_IV"/>
</dbReference>
<dbReference type="RefSeq" id="WP_004806750.1">
    <property type="nucleotide sequence ID" value="NZ_CP116394.1"/>
</dbReference>
<dbReference type="InterPro" id="IPR043131">
    <property type="entry name" value="BCAT-like_N"/>
</dbReference>
<dbReference type="InterPro" id="IPR036038">
    <property type="entry name" value="Aminotransferase-like"/>
</dbReference>
<evidence type="ECO:0000313" key="1">
    <source>
        <dbReference type="EMBL" id="WCE46279.1"/>
    </source>
</evidence>
<dbReference type="Gene3D" id="3.20.10.10">
    <property type="entry name" value="D-amino Acid Aminotransferase, subunit A, domain 2"/>
    <property type="match status" value="1"/>
</dbReference>
<dbReference type="EMBL" id="CP116394">
    <property type="protein sequence ID" value="WCE46279.1"/>
    <property type="molecule type" value="Genomic_DNA"/>
</dbReference>
<proteinExistence type="predicted"/>
<dbReference type="Proteomes" id="UP001211044">
    <property type="component" value="Chromosome"/>
</dbReference>
<reference evidence="1" key="1">
    <citation type="submission" date="2023-01" db="EMBL/GenBank/DDBJ databases">
        <title>Comparative Genomic Analysis of the Clinically-Derived Winkia Strain NY0527 Provides Evidence into the Taxonomic Reassignment of Winkia neuii and Characterizes Their Virulence Traits.</title>
        <authorList>
            <person name="Cai X."/>
            <person name="Peng Y."/>
            <person name="Li M."/>
            <person name="Qiu Y."/>
            <person name="Wang Y."/>
            <person name="Xu L."/>
            <person name="Hou Q."/>
        </authorList>
    </citation>
    <scope>NUCLEOTIDE SEQUENCE</scope>
    <source>
        <strain evidence="1">NY0527</strain>
    </source>
</reference>
<gene>
    <name evidence="1" type="ORF">PIG85_01145</name>
</gene>
<name>A0AB38XPS8_9ACTO</name>
<accession>A0AB38XPS8</accession>
<dbReference type="GO" id="GO:0008483">
    <property type="term" value="F:transaminase activity"/>
    <property type="evidence" value="ECO:0007669"/>
    <property type="project" value="UniProtKB-KW"/>
</dbReference>
<dbReference type="Gene3D" id="3.30.470.10">
    <property type="match status" value="1"/>
</dbReference>
<sequence>MEADVAITQALKGDGHFTTMLIEGGKVRGPQLHAKRLQRDHRTLFGTDLDLASVAAELEKLAAQTGSFVARVSMFETEHLITTRSAPSTGPISCELFPLQRNLSHVKHFGLAPQWHARRAVAADDAICCTGLDKDDLVLEGTMFNVGFIRADGRLVWPEGPVLAGTTWKQLEGVWACESRPVRVGEIGNFVGAIATNATSGVRPITTIGPRLRCSLEGLAWANKIAKAYQAIPTEDVTQLSQAV</sequence>
<dbReference type="AlphaFoldDB" id="A0AB38XPS8"/>
<dbReference type="KEGG" id="wne:PIG85_01145"/>
<organism evidence="1 2">
    <name type="scientific">Winkia neuii subsp. anitrata</name>
    <dbReference type="NCBI Taxonomy" id="29318"/>
    <lineage>
        <taxon>Bacteria</taxon>
        <taxon>Bacillati</taxon>
        <taxon>Actinomycetota</taxon>
        <taxon>Actinomycetes</taxon>
        <taxon>Actinomycetales</taxon>
        <taxon>Actinomycetaceae</taxon>
        <taxon>Winkia</taxon>
    </lineage>
</organism>
<keyword evidence="1" id="KW-0808">Transferase</keyword>
<dbReference type="Pfam" id="PF01063">
    <property type="entry name" value="Aminotran_4"/>
    <property type="match status" value="1"/>
</dbReference>
<dbReference type="SUPFAM" id="SSF56752">
    <property type="entry name" value="D-aminoacid aminotransferase-like PLP-dependent enzymes"/>
    <property type="match status" value="1"/>
</dbReference>
<evidence type="ECO:0000313" key="2">
    <source>
        <dbReference type="Proteomes" id="UP001211044"/>
    </source>
</evidence>
<dbReference type="InterPro" id="IPR043132">
    <property type="entry name" value="BCAT-like_C"/>
</dbReference>